<sequence>FTQPCNFSTVHVTLNPLNVKTNVTISVDRRRVTSVCQSEAKNAGLKEDFEDYSVLGYPLVSSGKHYWEVDVSEKKAWILGVYSRKVSNYWVYFKSKYDQHPYWRYKPQYGYWVIWLNDQGEYHAFEETFSSDPSLLTLCLGVPPRRIGVFLEYEAGVVSFFNVTNNGSLIYRFSSCPFSQATFPYFNPMKCHVPMVLCPPNP</sequence>
<dbReference type="PROSITE" id="PS50188">
    <property type="entry name" value="B302_SPRY"/>
    <property type="match status" value="1"/>
</dbReference>
<proteinExistence type="predicted"/>
<dbReference type="PANTHER" id="PTHR24103">
    <property type="entry name" value="E3 UBIQUITIN-PROTEIN LIGASE TRIM"/>
    <property type="match status" value="1"/>
</dbReference>
<evidence type="ECO:0000259" key="1">
    <source>
        <dbReference type="PROSITE" id="PS50188"/>
    </source>
</evidence>
<dbReference type="InterPro" id="IPR043136">
    <property type="entry name" value="B30.2/SPRY_sf"/>
</dbReference>
<dbReference type="SUPFAM" id="SSF49899">
    <property type="entry name" value="Concanavalin A-like lectins/glucanases"/>
    <property type="match status" value="1"/>
</dbReference>
<dbReference type="InterPro" id="IPR001870">
    <property type="entry name" value="B30.2/SPRY"/>
</dbReference>
<dbReference type="InterPro" id="IPR003877">
    <property type="entry name" value="SPRY_dom"/>
</dbReference>
<dbReference type="Pfam" id="PF00622">
    <property type="entry name" value="SPRY"/>
    <property type="match status" value="1"/>
</dbReference>
<dbReference type="PRINTS" id="PR01407">
    <property type="entry name" value="BUTYPHLNCDUF"/>
</dbReference>
<dbReference type="AlphaFoldDB" id="A0A8C3WLH8"/>
<protein>
    <recommendedName>
        <fullName evidence="1">B30.2/SPRY domain-containing protein</fullName>
    </recommendedName>
</protein>
<reference evidence="2" key="1">
    <citation type="submission" date="2025-08" db="UniProtKB">
        <authorList>
            <consortium name="Ensembl"/>
        </authorList>
    </citation>
    <scope>IDENTIFICATION</scope>
</reference>
<reference evidence="2" key="2">
    <citation type="submission" date="2025-09" db="UniProtKB">
        <authorList>
            <consortium name="Ensembl"/>
        </authorList>
    </citation>
    <scope>IDENTIFICATION</scope>
</reference>
<dbReference type="Ensembl" id="ENSCWAT00000013484.1">
    <property type="protein sequence ID" value="ENSCWAP00000012403.1"/>
    <property type="gene ID" value="ENSCWAG00000009722.1"/>
</dbReference>
<dbReference type="SMART" id="SM00449">
    <property type="entry name" value="SPRY"/>
    <property type="match status" value="1"/>
</dbReference>
<evidence type="ECO:0000313" key="2">
    <source>
        <dbReference type="Ensembl" id="ENSCWAP00000012403.1"/>
    </source>
</evidence>
<dbReference type="Gene3D" id="2.60.120.920">
    <property type="match status" value="1"/>
</dbReference>
<feature type="domain" description="B30.2/SPRY" evidence="1">
    <location>
        <begin position="1"/>
        <end position="202"/>
    </location>
</feature>
<name>A0A8C3WLH8_9CETA</name>
<dbReference type="InterPro" id="IPR003879">
    <property type="entry name" value="Butyrophylin_SPRY"/>
</dbReference>
<dbReference type="GeneTree" id="ENSGT00940000163787"/>
<dbReference type="InterPro" id="IPR013320">
    <property type="entry name" value="ConA-like_dom_sf"/>
</dbReference>
<evidence type="ECO:0000313" key="3">
    <source>
        <dbReference type="Proteomes" id="UP000694540"/>
    </source>
</evidence>
<dbReference type="InterPro" id="IPR050143">
    <property type="entry name" value="TRIM/RBCC"/>
</dbReference>
<accession>A0A8C3WLH8</accession>
<keyword evidence="3" id="KW-1185">Reference proteome</keyword>
<organism evidence="2 3">
    <name type="scientific">Catagonus wagneri</name>
    <name type="common">Chacoan peccary</name>
    <dbReference type="NCBI Taxonomy" id="51154"/>
    <lineage>
        <taxon>Eukaryota</taxon>
        <taxon>Metazoa</taxon>
        <taxon>Chordata</taxon>
        <taxon>Craniata</taxon>
        <taxon>Vertebrata</taxon>
        <taxon>Euteleostomi</taxon>
        <taxon>Mammalia</taxon>
        <taxon>Eutheria</taxon>
        <taxon>Laurasiatheria</taxon>
        <taxon>Artiodactyla</taxon>
        <taxon>Suina</taxon>
        <taxon>Tayassuidae</taxon>
        <taxon>Catagonus</taxon>
    </lineage>
</organism>
<dbReference type="Proteomes" id="UP000694540">
    <property type="component" value="Unplaced"/>
</dbReference>